<protein>
    <submittedName>
        <fullName evidence="6">IS110 family transposase</fullName>
    </submittedName>
</protein>
<sequence>MIGIDLHKRESQLCILDAEGHATERRIVTSRDRFTAVLGSRPPARILVEASTESEWVACHLEALGHAVIVADPNFAPMYATRSRRVKTDRRDARTLADALRLGAYRPAHRVSAARRHVRAELAVREALVRTRTRCIALAKALVRRDGLRVPSSTAANFVERLTALPLGSTLAAELAPLIAVLGPLNVQIEAADARIAALGRTDPIVALLQTAPSIGPVTSSGLVAIADDVGRFPSAHQFEAFLGLVPGERSSGEKRRVGHITKAGNRRARYLLVEAAWRILRSKAADTAVLRAWAQRILHRRGKKIAAVALARRLAGILYAMWRDQRAYDAGQLRMPPSEPVHAA</sequence>
<dbReference type="RefSeq" id="WP_367885697.1">
    <property type="nucleotide sequence ID" value="NZ_CP130612.1"/>
</dbReference>
<evidence type="ECO:0000259" key="2">
    <source>
        <dbReference type="Pfam" id="PF02371"/>
    </source>
</evidence>
<organism evidence="6">
    <name type="scientific">Pseudogemmatithrix spongiicola</name>
    <dbReference type="NCBI Taxonomy" id="3062599"/>
    <lineage>
        <taxon>Bacteria</taxon>
        <taxon>Pseudomonadati</taxon>
        <taxon>Gemmatimonadota</taxon>
        <taxon>Gemmatimonadia</taxon>
        <taxon>Gemmatimonadales</taxon>
        <taxon>Gemmatimonadaceae</taxon>
        <taxon>Pseudogemmatithrix</taxon>
    </lineage>
</organism>
<dbReference type="Proteomes" id="UP001229955">
    <property type="component" value="Chromosome"/>
</dbReference>
<dbReference type="EMBL" id="CP130612">
    <property type="protein sequence ID" value="WKW13520.1"/>
    <property type="molecule type" value="Genomic_DNA"/>
</dbReference>
<dbReference type="EMBL" id="CP130613">
    <property type="protein sequence ID" value="WKW15729.1"/>
    <property type="molecule type" value="Genomic_DNA"/>
</dbReference>
<dbReference type="EMBL" id="CP130613">
    <property type="protein sequence ID" value="WKW15799.1"/>
    <property type="molecule type" value="Genomic_DNA"/>
</dbReference>
<evidence type="ECO:0000313" key="12">
    <source>
        <dbReference type="EMBL" id="WKW15791.1"/>
    </source>
</evidence>
<evidence type="ECO:0000313" key="6">
    <source>
        <dbReference type="EMBL" id="WKW12892.1"/>
    </source>
</evidence>
<dbReference type="KEGG" id="pspc:Strain318_002867"/>
<dbReference type="EMBL" id="CP130612">
    <property type="protein sequence ID" value="WKW12884.1"/>
    <property type="molecule type" value="Genomic_DNA"/>
</dbReference>
<name>A0AA49JVQ1_9BACT</name>
<dbReference type="PANTHER" id="PTHR33055:SF3">
    <property type="entry name" value="PUTATIVE TRANSPOSASE FOR IS117-RELATED"/>
    <property type="match status" value="1"/>
</dbReference>
<accession>A0AA49JVQ1</accession>
<evidence type="ECO:0000313" key="13">
    <source>
        <dbReference type="EMBL" id="WKW15799.1"/>
    </source>
</evidence>
<evidence type="ECO:0000313" key="11">
    <source>
        <dbReference type="EMBL" id="WKW15729.1"/>
    </source>
</evidence>
<dbReference type="AlphaFoldDB" id="A0AA49JVQ1"/>
<gene>
    <name evidence="3" type="ORF">Strain138_001205</name>
    <name evidence="4" type="ORF">Strain138_002132</name>
    <name evidence="5" type="ORF">Strain138_002195</name>
    <name evidence="6" type="ORF">Strain138_002203</name>
    <name evidence="7" type="ORF">Strain138_002843</name>
    <name evidence="8" type="ORF">Strain138_002868</name>
    <name evidence="9" type="ORF">Strain138_002869</name>
    <name evidence="10" type="ORF">Strain318_001205</name>
    <name evidence="11" type="ORF">Strain318_002131</name>
    <name evidence="12" type="ORF">Strain318_002194</name>
    <name evidence="13" type="ORF">Strain318_002202</name>
    <name evidence="14" type="ORF">Strain318_002866</name>
    <name evidence="15" type="ORF">Strain318_002867</name>
</gene>
<dbReference type="EMBL" id="CP130612">
    <property type="protein sequence ID" value="WKW11934.1"/>
    <property type="molecule type" value="Genomic_DNA"/>
</dbReference>
<feature type="domain" description="Transposase IS110-like N-terminal" evidence="1">
    <location>
        <begin position="2"/>
        <end position="138"/>
    </location>
</feature>
<dbReference type="EMBL" id="CP130613">
    <property type="protein sequence ID" value="WKW14844.1"/>
    <property type="molecule type" value="Genomic_DNA"/>
</dbReference>
<reference evidence="6" key="1">
    <citation type="submission" date="2023-07" db="EMBL/GenBank/DDBJ databases">
        <authorList>
            <person name="Haufschild T."/>
            <person name="Kallscheuer N."/>
            <person name="Hammer J."/>
            <person name="Kohn T."/>
            <person name="Kabuu M."/>
            <person name="Jogler M."/>
            <person name="Wohfarth N."/>
            <person name="Heuer A."/>
            <person name="Rohde M."/>
            <person name="van Teeseling M.C.F."/>
            <person name="Jogler C."/>
        </authorList>
    </citation>
    <scope>NUCLEOTIDE SEQUENCE</scope>
    <source>
        <strain evidence="6">Strain 138</strain>
        <strain evidence="10">Strain 318</strain>
    </source>
</reference>
<evidence type="ECO:0000313" key="8">
    <source>
        <dbReference type="EMBL" id="WKW13544.1"/>
    </source>
</evidence>
<dbReference type="Pfam" id="PF02371">
    <property type="entry name" value="Transposase_20"/>
    <property type="match status" value="1"/>
</dbReference>
<dbReference type="NCBIfam" id="NF033542">
    <property type="entry name" value="transpos_IS110"/>
    <property type="match status" value="1"/>
</dbReference>
<dbReference type="InterPro" id="IPR002525">
    <property type="entry name" value="Transp_IS110-like_N"/>
</dbReference>
<evidence type="ECO:0000313" key="14">
    <source>
        <dbReference type="EMBL" id="WKW16450.1"/>
    </source>
</evidence>
<evidence type="ECO:0000313" key="16">
    <source>
        <dbReference type="Proteomes" id="UP001229955"/>
    </source>
</evidence>
<dbReference type="KEGG" id="pspc:Strain318_002202"/>
<dbReference type="KEGG" id="pspc:Strain318_002194"/>
<keyword evidence="16" id="KW-1185">Reference proteome</keyword>
<evidence type="ECO:0000259" key="1">
    <source>
        <dbReference type="Pfam" id="PF01548"/>
    </source>
</evidence>
<proteinExistence type="predicted"/>
<dbReference type="KEGG" id="pspc:Strain318_002131"/>
<dbReference type="EMBL" id="CP130613">
    <property type="protein sequence ID" value="WKW16450.1"/>
    <property type="molecule type" value="Genomic_DNA"/>
</dbReference>
<dbReference type="EMBL" id="CP130612">
    <property type="protein sequence ID" value="WKW13544.1"/>
    <property type="molecule type" value="Genomic_DNA"/>
</dbReference>
<evidence type="ECO:0000313" key="9">
    <source>
        <dbReference type="EMBL" id="WKW13545.1"/>
    </source>
</evidence>
<dbReference type="EMBL" id="CP130612">
    <property type="protein sequence ID" value="WKW12892.1"/>
    <property type="molecule type" value="Genomic_DNA"/>
</dbReference>
<dbReference type="GO" id="GO:0003677">
    <property type="term" value="F:DNA binding"/>
    <property type="evidence" value="ECO:0007669"/>
    <property type="project" value="InterPro"/>
</dbReference>
<evidence type="ECO:0000313" key="4">
    <source>
        <dbReference type="EMBL" id="WKW12822.1"/>
    </source>
</evidence>
<dbReference type="EMBL" id="CP130612">
    <property type="protein sequence ID" value="WKW12822.1"/>
    <property type="molecule type" value="Genomic_DNA"/>
</dbReference>
<dbReference type="Pfam" id="PF01548">
    <property type="entry name" value="DEDD_Tnp_IS110"/>
    <property type="match status" value="1"/>
</dbReference>
<dbReference type="EMBL" id="CP130612">
    <property type="protein sequence ID" value="WKW13545.1"/>
    <property type="molecule type" value="Genomic_DNA"/>
</dbReference>
<evidence type="ECO:0000313" key="15">
    <source>
        <dbReference type="EMBL" id="WKW16451.1"/>
    </source>
</evidence>
<accession>A0AA49K115</accession>
<dbReference type="EMBL" id="CP130613">
    <property type="protein sequence ID" value="WKW16451.1"/>
    <property type="molecule type" value="Genomic_DNA"/>
</dbReference>
<dbReference type="KEGG" id="pspc:Strain318_001205"/>
<dbReference type="EMBL" id="CP130613">
    <property type="protein sequence ID" value="WKW15791.1"/>
    <property type="molecule type" value="Genomic_DNA"/>
</dbReference>
<evidence type="ECO:0000313" key="5">
    <source>
        <dbReference type="EMBL" id="WKW12884.1"/>
    </source>
</evidence>
<dbReference type="KEGG" id="pspc:Strain318_002866"/>
<evidence type="ECO:0000313" key="3">
    <source>
        <dbReference type="EMBL" id="WKW11934.1"/>
    </source>
</evidence>
<dbReference type="GO" id="GO:0006313">
    <property type="term" value="P:DNA transposition"/>
    <property type="evidence" value="ECO:0007669"/>
    <property type="project" value="InterPro"/>
</dbReference>
<dbReference type="InterPro" id="IPR003346">
    <property type="entry name" value="Transposase_20"/>
</dbReference>
<dbReference type="InterPro" id="IPR047650">
    <property type="entry name" value="Transpos_IS110"/>
</dbReference>
<evidence type="ECO:0000313" key="7">
    <source>
        <dbReference type="EMBL" id="WKW13520.1"/>
    </source>
</evidence>
<dbReference type="PANTHER" id="PTHR33055">
    <property type="entry name" value="TRANSPOSASE FOR INSERTION SEQUENCE ELEMENT IS1111A"/>
    <property type="match status" value="1"/>
</dbReference>
<dbReference type="GO" id="GO:0004803">
    <property type="term" value="F:transposase activity"/>
    <property type="evidence" value="ECO:0007669"/>
    <property type="project" value="InterPro"/>
</dbReference>
<evidence type="ECO:0000313" key="10">
    <source>
        <dbReference type="EMBL" id="WKW14844.1"/>
    </source>
</evidence>
<feature type="domain" description="Transposase IS116/IS110/IS902 C-terminal" evidence="2">
    <location>
        <begin position="207"/>
        <end position="284"/>
    </location>
</feature>